<dbReference type="GO" id="GO:0006955">
    <property type="term" value="P:immune response"/>
    <property type="evidence" value="ECO:0007669"/>
    <property type="project" value="InterPro"/>
</dbReference>
<dbReference type="GO" id="GO:0005125">
    <property type="term" value="F:cytokine activity"/>
    <property type="evidence" value="ECO:0007669"/>
    <property type="project" value="UniProtKB-KW"/>
</dbReference>
<sequence length="182" mass="20405">MSLRCGTLGLLVLLGLALALGSPHRIKPSGEKQPSESTTNLLHLKEPEVGKESLFKSVVRGINTSCQRKEDIQVMNATLSVYMRIFSSILHHHHSRGAAALLDTLSASDQHQVKLEVKVLQQKMEKLWRNLSVENHNTENLLRELSNIQVDDQVNQRRALAEFQMVYQAASLIMDTPTNSDQ</sequence>
<comment type="caution">
    <text evidence="5">The sequence shown here is derived from an EMBL/GenBank/DDBJ whole genome shotgun (WGS) entry which is preliminary data.</text>
</comment>
<feature type="chain" id="PRO_5043944371" description="Interferon gamma" evidence="4">
    <location>
        <begin position="22"/>
        <end position="182"/>
    </location>
</feature>
<dbReference type="AlphaFoldDB" id="A0AAV6QPZ5"/>
<gene>
    <name evidence="5" type="ORF">JOB18_001749</name>
</gene>
<dbReference type="GO" id="GO:0005133">
    <property type="term" value="F:type II interferon receptor binding"/>
    <property type="evidence" value="ECO:0007669"/>
    <property type="project" value="InterPro"/>
</dbReference>
<evidence type="ECO:0008006" key="7">
    <source>
        <dbReference type="Google" id="ProtNLM"/>
    </source>
</evidence>
<evidence type="ECO:0000313" key="5">
    <source>
        <dbReference type="EMBL" id="KAG7495566.1"/>
    </source>
</evidence>
<keyword evidence="2" id="KW-0202">Cytokine</keyword>
<evidence type="ECO:0000256" key="2">
    <source>
        <dbReference type="ARBA" id="ARBA00022514"/>
    </source>
</evidence>
<keyword evidence="6" id="KW-1185">Reference proteome</keyword>
<accession>A0AAV6QPZ5</accession>
<organism evidence="5 6">
    <name type="scientific">Solea senegalensis</name>
    <name type="common">Senegalese sole</name>
    <dbReference type="NCBI Taxonomy" id="28829"/>
    <lineage>
        <taxon>Eukaryota</taxon>
        <taxon>Metazoa</taxon>
        <taxon>Chordata</taxon>
        <taxon>Craniata</taxon>
        <taxon>Vertebrata</taxon>
        <taxon>Euteleostomi</taxon>
        <taxon>Actinopterygii</taxon>
        <taxon>Neopterygii</taxon>
        <taxon>Teleostei</taxon>
        <taxon>Neoteleostei</taxon>
        <taxon>Acanthomorphata</taxon>
        <taxon>Carangaria</taxon>
        <taxon>Pleuronectiformes</taxon>
        <taxon>Pleuronectoidei</taxon>
        <taxon>Soleidae</taxon>
        <taxon>Solea</taxon>
    </lineage>
</organism>
<dbReference type="InterPro" id="IPR002069">
    <property type="entry name" value="Interferon_gamma"/>
</dbReference>
<dbReference type="Proteomes" id="UP000693946">
    <property type="component" value="Linkage Group LG3"/>
</dbReference>
<name>A0AAV6QPZ5_SOLSE</name>
<evidence type="ECO:0000256" key="3">
    <source>
        <dbReference type="ARBA" id="ARBA00022525"/>
    </source>
</evidence>
<protein>
    <recommendedName>
        <fullName evidence="7">Interferon gamma</fullName>
    </recommendedName>
</protein>
<dbReference type="PANTHER" id="PTHR11419:SF0">
    <property type="entry name" value="INTERFERON GAMMA"/>
    <property type="match status" value="1"/>
</dbReference>
<dbReference type="GO" id="GO:0005615">
    <property type="term" value="C:extracellular space"/>
    <property type="evidence" value="ECO:0007669"/>
    <property type="project" value="UniProtKB-KW"/>
</dbReference>
<dbReference type="EMBL" id="JAGKHQ010000015">
    <property type="protein sequence ID" value="KAG7495566.1"/>
    <property type="molecule type" value="Genomic_DNA"/>
</dbReference>
<keyword evidence="3" id="KW-0964">Secreted</keyword>
<comment type="subcellular location">
    <subcellularLocation>
        <location evidence="1">Secreted</location>
    </subcellularLocation>
</comment>
<reference evidence="5 6" key="1">
    <citation type="journal article" date="2021" name="Sci. Rep.">
        <title>Chromosome anchoring in Senegalese sole (Solea senegalensis) reveals sex-associated markers and genome rearrangements in flatfish.</title>
        <authorList>
            <person name="Guerrero-Cozar I."/>
            <person name="Gomez-Garrido J."/>
            <person name="Berbel C."/>
            <person name="Martinez-Blanch J.F."/>
            <person name="Alioto T."/>
            <person name="Claros M.G."/>
            <person name="Gagnaire P.A."/>
            <person name="Manchado M."/>
        </authorList>
    </citation>
    <scope>NUCLEOTIDE SEQUENCE [LARGE SCALE GENOMIC DNA]</scope>
    <source>
        <strain evidence="5">Sse05_10M</strain>
    </source>
</reference>
<evidence type="ECO:0000313" key="6">
    <source>
        <dbReference type="Proteomes" id="UP000693946"/>
    </source>
</evidence>
<keyword evidence="4" id="KW-0732">Signal</keyword>
<proteinExistence type="predicted"/>
<dbReference type="PANTHER" id="PTHR11419">
    <property type="entry name" value="INTERFERON GAMMA"/>
    <property type="match status" value="1"/>
</dbReference>
<evidence type="ECO:0000256" key="1">
    <source>
        <dbReference type="ARBA" id="ARBA00004613"/>
    </source>
</evidence>
<feature type="signal peptide" evidence="4">
    <location>
        <begin position="1"/>
        <end position="21"/>
    </location>
</feature>
<evidence type="ECO:0000256" key="4">
    <source>
        <dbReference type="SAM" id="SignalP"/>
    </source>
</evidence>